<dbReference type="Proteomes" id="UP000183071">
    <property type="component" value="Unassembled WGS sequence"/>
</dbReference>
<protein>
    <recommendedName>
        <fullName evidence="5">IPExxxVDY family protein</fullName>
    </recommendedName>
</protein>
<evidence type="ECO:0000313" key="3">
    <source>
        <dbReference type="Proteomes" id="UP000037716"/>
    </source>
</evidence>
<gene>
    <name evidence="1" type="ORF">I602_1326</name>
    <name evidence="2" type="ORF">SAMN05444353_0444</name>
</gene>
<dbReference type="NCBIfam" id="NF033205">
    <property type="entry name" value="IPExxxVDY"/>
    <property type="match status" value="1"/>
</dbReference>
<keyword evidence="4" id="KW-1185">Reference proteome</keyword>
<dbReference type="PATRIC" id="fig|1300348.6.peg.1325"/>
<proteinExistence type="predicted"/>
<comment type="caution">
    <text evidence="1">The sequence shown here is derived from an EMBL/GenBank/DDBJ whole genome shotgun (WGS) entry which is preliminary data.</text>
</comment>
<dbReference type="AlphaFoldDB" id="A0A0M9CG70"/>
<reference evidence="1 3" key="1">
    <citation type="submission" date="2015-07" db="EMBL/GenBank/DDBJ databases">
        <title>Genome of Polaribacter dokdonenesis DSW-5, isolated from seawater off Dokdo in Korea.</title>
        <authorList>
            <person name="Yoon K."/>
            <person name="Song J.Y."/>
            <person name="Kim J.F."/>
        </authorList>
    </citation>
    <scope>NUCLEOTIDE SEQUENCE [LARGE SCALE GENOMIC DNA]</scope>
    <source>
        <strain evidence="1 3">DSW-5</strain>
    </source>
</reference>
<evidence type="ECO:0000313" key="2">
    <source>
        <dbReference type="EMBL" id="SEE03657.1"/>
    </source>
</evidence>
<sequence>MIFVPTHSLSLDVFEEEYSLIGIHTTLEDYKLAYLLNKKLGVNLCKSKNDLKFNDTSHKASFSIYNYLNEEFDYDWFLIANSSKRENQTESNELLLTSETKTYLISEKKKVDFFIKISGSFDYSFTLEIVDKIKKINHIITSYPIDKNSLKSKDFLTF</sequence>
<dbReference type="Proteomes" id="UP000037716">
    <property type="component" value="Unassembled WGS sequence"/>
</dbReference>
<evidence type="ECO:0000313" key="4">
    <source>
        <dbReference type="Proteomes" id="UP000183071"/>
    </source>
</evidence>
<evidence type="ECO:0000313" key="1">
    <source>
        <dbReference type="EMBL" id="KOY51766.1"/>
    </source>
</evidence>
<dbReference type="EMBL" id="FNUE01000001">
    <property type="protein sequence ID" value="SEE03657.1"/>
    <property type="molecule type" value="Genomic_DNA"/>
</dbReference>
<reference evidence="2 4" key="2">
    <citation type="submission" date="2016-10" db="EMBL/GenBank/DDBJ databases">
        <authorList>
            <person name="Varghese N."/>
            <person name="Submissions S."/>
        </authorList>
    </citation>
    <scope>NUCLEOTIDE SEQUENCE [LARGE SCALE GENOMIC DNA]</scope>
    <source>
        <strain evidence="2 4">DSW-5</strain>
    </source>
</reference>
<organism evidence="1 3">
    <name type="scientific">Polaribacter dokdonensis DSW-5</name>
    <dbReference type="NCBI Taxonomy" id="1300348"/>
    <lineage>
        <taxon>Bacteria</taxon>
        <taxon>Pseudomonadati</taxon>
        <taxon>Bacteroidota</taxon>
        <taxon>Flavobacteriia</taxon>
        <taxon>Flavobacteriales</taxon>
        <taxon>Flavobacteriaceae</taxon>
    </lineage>
</organism>
<evidence type="ECO:0008006" key="5">
    <source>
        <dbReference type="Google" id="ProtNLM"/>
    </source>
</evidence>
<dbReference type="STRING" id="1300348.I602_1326"/>
<dbReference type="EMBL" id="LGBR01000001">
    <property type="protein sequence ID" value="KOY51766.1"/>
    <property type="molecule type" value="Genomic_DNA"/>
</dbReference>
<accession>A0A0M9CG70</accession>
<dbReference type="InterPro" id="IPR047690">
    <property type="entry name" value="IPExxxVDY_fam"/>
</dbReference>
<name>A0A0M9CG70_9FLAO</name>